<evidence type="ECO:0000256" key="7">
    <source>
        <dbReference type="SAM" id="Phobius"/>
    </source>
</evidence>
<feature type="transmembrane region" description="Helical" evidence="7">
    <location>
        <begin position="292"/>
        <end position="308"/>
    </location>
</feature>
<keyword evidence="6 7" id="KW-0472">Membrane</keyword>
<dbReference type="PRINTS" id="PR01988">
    <property type="entry name" value="EXPORTERBACE"/>
</dbReference>
<sequence length="416" mass="41400">MAEPPPAAAGPAPRTRLLRGNPAFRSLCASRAVSFVGDGIATTALVLLVAPRDGPAGVGLLLLANALPRLGGPLAGALADRVQTRRLLVSCELASALVIGLIAVTLPPMPVLIALVAAVGILATIRNPAGRSLVPILVNPVDLAPANALFGLTRTLTLTVGPGLGGLLIAAPGGVHTALAVDTATFVVSALLLTGLPAIAPARDPAAVTGLWAETIEGLRYVRAHRQIRVLVISLFLLVAFAAVDNVALVFLTSDVLLAGPAGYGLAASAFGVGMLLASLACTRLARGSSPIVLLIGAVAATAAASIVNSLAPVLAVVIAAQLIGGAGNAVENIGYDTLVQGLVPRPFLGRVFGTMGTAAQLGAASAYAGGSFLVSLIGARATFVLAGVGTLAALLLLVHALGRQPRGESSTSTSL</sequence>
<protein>
    <submittedName>
        <fullName evidence="9">Predicted arabinose efflux permease, MFS family</fullName>
    </submittedName>
</protein>
<comment type="subcellular location">
    <subcellularLocation>
        <location evidence="1">Cell membrane</location>
        <topology evidence="1">Multi-pass membrane protein</topology>
    </subcellularLocation>
</comment>
<proteinExistence type="predicted"/>
<feature type="transmembrane region" description="Helical" evidence="7">
    <location>
        <begin position="258"/>
        <end position="280"/>
    </location>
</feature>
<evidence type="ECO:0000256" key="4">
    <source>
        <dbReference type="ARBA" id="ARBA00022692"/>
    </source>
</evidence>
<accession>A0A1C4Y2T8</accession>
<feature type="domain" description="Major facilitator superfamily (MFS) profile" evidence="8">
    <location>
        <begin position="227"/>
        <end position="416"/>
    </location>
</feature>
<dbReference type="InParanoid" id="A0A1C4Y2T8"/>
<dbReference type="RefSeq" id="WP_157748949.1">
    <property type="nucleotide sequence ID" value="NZ_LT607413.1"/>
</dbReference>
<evidence type="ECO:0000256" key="6">
    <source>
        <dbReference type="ARBA" id="ARBA00023136"/>
    </source>
</evidence>
<feature type="transmembrane region" description="Helical" evidence="7">
    <location>
        <begin position="32"/>
        <end position="50"/>
    </location>
</feature>
<evidence type="ECO:0000313" key="9">
    <source>
        <dbReference type="EMBL" id="SCF14916.1"/>
    </source>
</evidence>
<feature type="transmembrane region" description="Helical" evidence="7">
    <location>
        <begin position="382"/>
        <end position="403"/>
    </location>
</feature>
<dbReference type="Gene3D" id="1.20.1250.20">
    <property type="entry name" value="MFS general substrate transporter like domains"/>
    <property type="match status" value="2"/>
</dbReference>
<evidence type="ECO:0000313" key="10">
    <source>
        <dbReference type="Proteomes" id="UP000198253"/>
    </source>
</evidence>
<dbReference type="SUPFAM" id="SSF103473">
    <property type="entry name" value="MFS general substrate transporter"/>
    <property type="match status" value="1"/>
</dbReference>
<dbReference type="EMBL" id="LT607413">
    <property type="protein sequence ID" value="SCF14916.1"/>
    <property type="molecule type" value="Genomic_DNA"/>
</dbReference>
<dbReference type="Pfam" id="PF05977">
    <property type="entry name" value="MFS_3"/>
    <property type="match status" value="1"/>
</dbReference>
<dbReference type="InterPro" id="IPR010290">
    <property type="entry name" value="TM_effector"/>
</dbReference>
<keyword evidence="3" id="KW-1003">Cell membrane</keyword>
<feature type="transmembrane region" description="Helical" evidence="7">
    <location>
        <begin position="230"/>
        <end position="252"/>
    </location>
</feature>
<evidence type="ECO:0000259" key="8">
    <source>
        <dbReference type="PROSITE" id="PS50850"/>
    </source>
</evidence>
<dbReference type="PANTHER" id="PTHR23513:SF6">
    <property type="entry name" value="MAJOR FACILITATOR SUPERFAMILY ASSOCIATED DOMAIN-CONTAINING PROTEIN"/>
    <property type="match status" value="1"/>
</dbReference>
<evidence type="ECO:0000256" key="5">
    <source>
        <dbReference type="ARBA" id="ARBA00022989"/>
    </source>
</evidence>
<organism evidence="9 10">
    <name type="scientific">Micromonospora echinospora</name>
    <name type="common">Micromonospora purpurea</name>
    <dbReference type="NCBI Taxonomy" id="1877"/>
    <lineage>
        <taxon>Bacteria</taxon>
        <taxon>Bacillati</taxon>
        <taxon>Actinomycetota</taxon>
        <taxon>Actinomycetes</taxon>
        <taxon>Micromonosporales</taxon>
        <taxon>Micromonosporaceae</taxon>
        <taxon>Micromonospora</taxon>
    </lineage>
</organism>
<evidence type="ECO:0000256" key="1">
    <source>
        <dbReference type="ARBA" id="ARBA00004651"/>
    </source>
</evidence>
<dbReference type="PROSITE" id="PS50850">
    <property type="entry name" value="MFS"/>
    <property type="match status" value="1"/>
</dbReference>
<dbReference type="AlphaFoldDB" id="A0A1C4Y2T8"/>
<dbReference type="GO" id="GO:0005886">
    <property type="term" value="C:plasma membrane"/>
    <property type="evidence" value="ECO:0007669"/>
    <property type="project" value="UniProtKB-SubCell"/>
</dbReference>
<keyword evidence="10" id="KW-1185">Reference proteome</keyword>
<feature type="transmembrane region" description="Helical" evidence="7">
    <location>
        <begin position="348"/>
        <end position="370"/>
    </location>
</feature>
<name>A0A1C4Y2T8_MICEC</name>
<keyword evidence="4 7" id="KW-0812">Transmembrane</keyword>
<dbReference type="PANTHER" id="PTHR23513">
    <property type="entry name" value="INTEGRAL MEMBRANE EFFLUX PROTEIN-RELATED"/>
    <property type="match status" value="1"/>
</dbReference>
<keyword evidence="2" id="KW-0813">Transport</keyword>
<dbReference type="Proteomes" id="UP000198253">
    <property type="component" value="Chromosome I"/>
</dbReference>
<dbReference type="InterPro" id="IPR036259">
    <property type="entry name" value="MFS_trans_sf"/>
</dbReference>
<dbReference type="InterPro" id="IPR020846">
    <property type="entry name" value="MFS_dom"/>
</dbReference>
<keyword evidence="5 7" id="KW-1133">Transmembrane helix</keyword>
<feature type="transmembrane region" description="Helical" evidence="7">
    <location>
        <begin position="56"/>
        <end position="75"/>
    </location>
</feature>
<dbReference type="GO" id="GO:0022857">
    <property type="term" value="F:transmembrane transporter activity"/>
    <property type="evidence" value="ECO:0007669"/>
    <property type="project" value="InterPro"/>
</dbReference>
<evidence type="ECO:0000256" key="2">
    <source>
        <dbReference type="ARBA" id="ARBA00022448"/>
    </source>
</evidence>
<dbReference type="CDD" id="cd06173">
    <property type="entry name" value="MFS_MefA_like"/>
    <property type="match status" value="1"/>
</dbReference>
<gene>
    <name evidence="9" type="ORF">GA0070618_3545</name>
</gene>
<dbReference type="InterPro" id="IPR022324">
    <property type="entry name" value="Bacilysin_exporter_BacE_put"/>
</dbReference>
<evidence type="ECO:0000256" key="3">
    <source>
        <dbReference type="ARBA" id="ARBA00022475"/>
    </source>
</evidence>
<reference evidence="10" key="1">
    <citation type="submission" date="2016-06" db="EMBL/GenBank/DDBJ databases">
        <authorList>
            <person name="Varghese N."/>
            <person name="Submissions Spin"/>
        </authorList>
    </citation>
    <scope>NUCLEOTIDE SEQUENCE [LARGE SCALE GENOMIC DNA]</scope>
    <source>
        <strain evidence="10">DSM 43816</strain>
    </source>
</reference>